<reference evidence="1 2" key="2">
    <citation type="journal article" date="2013" name="PLoS ONE">
        <title>Whole genome mapping and re-organization of the nuclear and mitochondrial genomes of Babesia microti isolates.</title>
        <authorList>
            <person name="Cornillot E."/>
            <person name="Dassouli A."/>
            <person name="Garg A."/>
            <person name="Pachikara N."/>
            <person name="Randazzo S."/>
            <person name="Depoix D."/>
            <person name="Carcy B."/>
            <person name="Delbecq S."/>
            <person name="Frutos R."/>
            <person name="Silva J.C."/>
            <person name="Sutton R."/>
            <person name="Krause P.J."/>
            <person name="Mamoun C.B."/>
        </authorList>
    </citation>
    <scope>NUCLEOTIDE SEQUENCE [LARGE SCALE GENOMIC DNA]</scope>
    <source>
        <strain evidence="1 2">RI</strain>
    </source>
</reference>
<dbReference type="AlphaFoldDB" id="A0A1N6LX31"/>
<gene>
    <name evidence="1" type="ORF">BMR1_01G03051</name>
</gene>
<proteinExistence type="predicted"/>
<organism evidence="1 2">
    <name type="scientific">Babesia microti (strain RI)</name>
    <dbReference type="NCBI Taxonomy" id="1133968"/>
    <lineage>
        <taxon>Eukaryota</taxon>
        <taxon>Sar</taxon>
        <taxon>Alveolata</taxon>
        <taxon>Apicomplexa</taxon>
        <taxon>Aconoidasida</taxon>
        <taxon>Piroplasmida</taxon>
        <taxon>Babesiidae</taxon>
        <taxon>Babesia</taxon>
    </lineage>
</organism>
<dbReference type="RefSeq" id="XP_021337538.1">
    <property type="nucleotide sequence ID" value="XM_021482953.1"/>
</dbReference>
<evidence type="ECO:0000313" key="1">
    <source>
        <dbReference type="EMBL" id="SIO73440.1"/>
    </source>
</evidence>
<reference evidence="1 2" key="3">
    <citation type="journal article" date="2016" name="Sci. Rep.">
        <title>Genome-wide diversity and gene expression profiling of Babesia microti isolates identify polymorphic genes that mediate host-pathogen interactions.</title>
        <authorList>
            <person name="Silva J.C."/>
            <person name="Cornillot E."/>
            <person name="McCracken C."/>
            <person name="Usmani-Brown S."/>
            <person name="Dwivedi A."/>
            <person name="Ifeonu O.O."/>
            <person name="Crabtree J."/>
            <person name="Gotia H.T."/>
            <person name="Virji A.Z."/>
            <person name="Reynes C."/>
            <person name="Colinge J."/>
            <person name="Kumar V."/>
            <person name="Lawres L."/>
            <person name="Pazzi J.E."/>
            <person name="Pablo J.V."/>
            <person name="Hung C."/>
            <person name="Brancato J."/>
            <person name="Kumari P."/>
            <person name="Orvis J."/>
            <person name="Tretina K."/>
            <person name="Chibucos M."/>
            <person name="Ott S."/>
            <person name="Sadzewicz L."/>
            <person name="Sengamalay N."/>
            <person name="Shetty A.C."/>
            <person name="Su Q."/>
            <person name="Tallon L."/>
            <person name="Fraser C.M."/>
            <person name="Frutos R."/>
            <person name="Molina D.M."/>
            <person name="Krause P.J."/>
            <person name="Ben Mamoun C."/>
        </authorList>
    </citation>
    <scope>NUCLEOTIDE SEQUENCE [LARGE SCALE GENOMIC DNA]</scope>
    <source>
        <strain evidence="1 2">RI</strain>
    </source>
</reference>
<dbReference type="GeneID" id="24423687"/>
<protein>
    <submittedName>
        <fullName evidence="1">Uncharacterized protein</fullName>
    </submittedName>
</protein>
<sequence length="448" mass="50398">MTIKQANIPLFTTPTKSVKTIGIIKNNINNQKVIPDPTTSVDRQLSTTVLKRVSFYIPENRCHDISTKVNNYPKDKYINSLPKNESQSTESNSLGSKLGSKIDGVIKMGCKLTNKLDNVIRTNNKHDKFETPRFEIKVDAPKSDINTFDSAKSSDKKKSTPANKVIDFGKNYALKWDSKVAKMYTPVRNSEDNIVLNSYKVYSNEDGSKKSILHSLKYTSHNPDDCDIESIVKDRWLWDIISNKRISDNETSDRVCFGMKQDDLLDGFDIFCQQMAQGAGANLINTLTNVSSEDMQNTEFIRDYKGSGSDLLQQGKSLYVLPPTIANTTDDDEAGSLDHRGNYDYFGDYSDIRELFMPIGKGIWRWANSAVPTKETKCRSTQTEEGVESIILDTSLGPGFEFIYSTNTNEIYQLVFRHDAVVNDMAQSVVRDCEIYNLMSTTSIGDGI</sequence>
<dbReference type="VEuPathDB" id="PiroplasmaDB:BMR1_01G03051"/>
<accession>A0A1N6LX31</accession>
<reference evidence="1 2" key="1">
    <citation type="journal article" date="2012" name="Nucleic Acids Res.">
        <title>Sequencing of the smallest Apicomplexan genome from the human pathogen Babesia microti.</title>
        <authorList>
            <person name="Cornillot E."/>
            <person name="Hadj-Kaddour K."/>
            <person name="Dassouli A."/>
            <person name="Noel B."/>
            <person name="Ranwez V."/>
            <person name="Vacherie B."/>
            <person name="Augagneur Y."/>
            <person name="Bres V."/>
            <person name="Duclos A."/>
            <person name="Randazzo S."/>
            <person name="Carcy B."/>
            <person name="Debierre-Grockiego F."/>
            <person name="Delbecq S."/>
            <person name="Moubri-Menage K."/>
            <person name="Shams-Eldin H."/>
            <person name="Usmani-Brown S."/>
            <person name="Bringaud F."/>
            <person name="Wincker P."/>
            <person name="Vivares C.P."/>
            <person name="Schwarz R.T."/>
            <person name="Schetters T.P."/>
            <person name="Krause P.J."/>
            <person name="Gorenflot A."/>
            <person name="Berry V."/>
            <person name="Barbe V."/>
            <person name="Ben Mamoun C."/>
        </authorList>
    </citation>
    <scope>NUCLEOTIDE SEQUENCE [LARGE SCALE GENOMIC DNA]</scope>
    <source>
        <strain evidence="1 2">RI</strain>
    </source>
</reference>
<keyword evidence="2" id="KW-1185">Reference proteome</keyword>
<name>A0A1N6LX31_BABMR</name>
<dbReference type="KEGG" id="bmic:BMR1_01G03051"/>
<dbReference type="EMBL" id="FO082871">
    <property type="protein sequence ID" value="SIO73440.1"/>
    <property type="molecule type" value="Genomic_DNA"/>
</dbReference>
<evidence type="ECO:0000313" key="2">
    <source>
        <dbReference type="Proteomes" id="UP000002899"/>
    </source>
</evidence>
<dbReference type="Proteomes" id="UP000002899">
    <property type="component" value="Chromosome I"/>
</dbReference>